<dbReference type="InterPro" id="IPR027417">
    <property type="entry name" value="P-loop_NTPase"/>
</dbReference>
<dbReference type="InterPro" id="IPR038726">
    <property type="entry name" value="PDDEXK_AddAB-type"/>
</dbReference>
<sequence length="998" mass="106950">MTAFFEQPGSRWFNIPAHRPFAEDLAQGLYDALSPIGPEALADAVVLMPTRRGARALADAFIKASDGRAVLPPQMRPLGDLEAGEPPFEPGDLALDLPAAIDPLRRRFELTRLVNELAEHVPGGIASASGALDLAEALGGFFDGLQIEEVDVGDQLASLVDADVADHWRISRTFLEEALRRWPERLRTLGVADVSERRVRLLRRLAEHWTRSPPSGVLVAAGSTGTAPATRALLVAVAQAPRGAVVLPALDQELADKAWAKVDVQHPQGALKRLLDEARIARGDVSVWPASSAPEAGGRWRRRIINEALRPAEETADWLQVIAHLQDEGRKDGINPIAAGLEGLSLVSARTEDEAATTTALLLREALETPGRTAALVTPDQTLARRVTAKLGRWGVVPDSSAGESLAGCRCGVLAGLMARAAVDPVDPVMLLGLLKHPFARLGDSAALEAAALRGPRARSWDELKARVREKAPGALPVAERLETILGGLSWTGEAESPAQAARRTAAAMEALAADGSGGTGELWAGHGGEAMSRLLGGLVREGEALPTVTPRQFADLLAKLMEGETIRSGGATHPRLRILGAIEARLVRADRLVVAGLEEGVWPGGAPLDPFLSRPMRQTLGLPSPERRIGLAAHDFAQAACAPEVILLHTERREGAPSVKSRWLWRLETLARGAGVEIPGRQEVLDWARALDAPGGYEPVKRPSPKPPVADRPTGLFVTRVEALTRDPYAVWARDILRLKALDRPDEQVDVRVRGTAIHAAFERFTLDFPDDLPADAAGRFERLYLEALEAEGMPAEGLARESALAKEAAAWVVDLEHRRRADGRKIHVEKTGHLTVPTAAGAFTVSAKADRIEIGPDGLGHVLDYKTGAPPSAKMVRTGFSPQLTLTAAILAGGGFAEIGRAEPGELTYLTVTGRRPPGREEVRAAPDGDGEKVLVSRDAVDQALAGLVALVERYADPERGYTSRIAPQFVKLYASDYDHLARVLEWSTSGEDGEE</sequence>
<dbReference type="AlphaFoldDB" id="A0A328BE62"/>
<dbReference type="NCBIfam" id="TIGR02786">
    <property type="entry name" value="addB_alphas"/>
    <property type="match status" value="1"/>
</dbReference>
<dbReference type="InterPro" id="IPR014153">
    <property type="entry name" value="Ds_break_AddB"/>
</dbReference>
<proteinExistence type="predicted"/>
<feature type="domain" description="PD-(D/E)XK endonuclease-like" evidence="1">
    <location>
        <begin position="719"/>
        <end position="960"/>
    </location>
</feature>
<dbReference type="Pfam" id="PF12705">
    <property type="entry name" value="PDDEXK_1"/>
    <property type="match status" value="1"/>
</dbReference>
<dbReference type="SUPFAM" id="SSF52540">
    <property type="entry name" value="P-loop containing nucleoside triphosphate hydrolases"/>
    <property type="match status" value="1"/>
</dbReference>
<evidence type="ECO:0000259" key="1">
    <source>
        <dbReference type="Pfam" id="PF12705"/>
    </source>
</evidence>
<evidence type="ECO:0000313" key="2">
    <source>
        <dbReference type="EMBL" id="RAK64935.1"/>
    </source>
</evidence>
<dbReference type="EMBL" id="QFYS01000005">
    <property type="protein sequence ID" value="RAK64935.1"/>
    <property type="molecule type" value="Genomic_DNA"/>
</dbReference>
<organism evidence="2 3">
    <name type="scientific">Phenylobacterium kunshanense</name>
    <dbReference type="NCBI Taxonomy" id="1445034"/>
    <lineage>
        <taxon>Bacteria</taxon>
        <taxon>Pseudomonadati</taxon>
        <taxon>Pseudomonadota</taxon>
        <taxon>Alphaproteobacteria</taxon>
        <taxon>Caulobacterales</taxon>
        <taxon>Caulobacteraceae</taxon>
        <taxon>Phenylobacterium</taxon>
    </lineage>
</organism>
<comment type="caution">
    <text evidence="2">The sequence shown here is derived from an EMBL/GenBank/DDBJ whole genome shotgun (WGS) entry which is preliminary data.</text>
</comment>
<dbReference type="RefSeq" id="WP_111276473.1">
    <property type="nucleotide sequence ID" value="NZ_QFYS01000005.1"/>
</dbReference>
<keyword evidence="3" id="KW-1185">Reference proteome</keyword>
<dbReference type="Proteomes" id="UP000249524">
    <property type="component" value="Unassembled WGS sequence"/>
</dbReference>
<accession>A0A328BE62</accession>
<gene>
    <name evidence="2" type="primary">addB</name>
    <name evidence="2" type="ORF">DJ019_13085</name>
</gene>
<reference evidence="2 3" key="1">
    <citation type="submission" date="2018-05" db="EMBL/GenBank/DDBJ databases">
        <authorList>
            <person name="Lanie J.A."/>
            <person name="Ng W.-L."/>
            <person name="Kazmierczak K.M."/>
            <person name="Andrzejewski T.M."/>
            <person name="Davidsen T.M."/>
            <person name="Wayne K.J."/>
            <person name="Tettelin H."/>
            <person name="Glass J.I."/>
            <person name="Rusch D."/>
            <person name="Podicherti R."/>
            <person name="Tsui H.-C.T."/>
            <person name="Winkler M.E."/>
        </authorList>
    </citation>
    <scope>NUCLEOTIDE SEQUENCE [LARGE SCALE GENOMIC DNA]</scope>
    <source>
        <strain evidence="2 3">BUT-10</strain>
    </source>
</reference>
<protein>
    <submittedName>
        <fullName evidence="2">Double-strand break repair protein AddB</fullName>
    </submittedName>
</protein>
<name>A0A328BE62_9CAUL</name>
<evidence type="ECO:0000313" key="3">
    <source>
        <dbReference type="Proteomes" id="UP000249524"/>
    </source>
</evidence>
<dbReference type="OrthoDB" id="9780606at2"/>